<dbReference type="PANTHER" id="PTHR37815">
    <property type="entry name" value="UPF0397 PROTEIN BC_2624-RELATED"/>
    <property type="match status" value="1"/>
</dbReference>
<dbReference type="Pfam" id="PF07155">
    <property type="entry name" value="ECF-ribofla_trS"/>
    <property type="match status" value="1"/>
</dbReference>
<keyword evidence="2 3" id="KW-1133">Transmembrane helix</keyword>
<dbReference type="InterPro" id="IPR009825">
    <property type="entry name" value="ECF_substrate-spec-like"/>
</dbReference>
<name>A0A414J1T0_9FIRM</name>
<comment type="caution">
    <text evidence="4">The sequence shown here is derived from an EMBL/GenBank/DDBJ whole genome shotgun (WGS) entry which is preliminary data.</text>
</comment>
<feature type="transmembrane region" description="Helical" evidence="3">
    <location>
        <begin position="158"/>
        <end position="179"/>
    </location>
</feature>
<evidence type="ECO:0000313" key="4">
    <source>
        <dbReference type="EMBL" id="RHE37707.1"/>
    </source>
</evidence>
<keyword evidence="1 3" id="KW-0812">Transmembrane</keyword>
<accession>A0A414J1T0</accession>
<evidence type="ECO:0000256" key="3">
    <source>
        <dbReference type="SAM" id="Phobius"/>
    </source>
</evidence>
<dbReference type="PANTHER" id="PTHR37815:SF3">
    <property type="entry name" value="UPF0397 PROTEIN SPR0429"/>
    <property type="match status" value="1"/>
</dbReference>
<evidence type="ECO:0000256" key="1">
    <source>
        <dbReference type="ARBA" id="ARBA00022692"/>
    </source>
</evidence>
<organism evidence="4 5">
    <name type="scientific">Blautia obeum</name>
    <dbReference type="NCBI Taxonomy" id="40520"/>
    <lineage>
        <taxon>Bacteria</taxon>
        <taxon>Bacillati</taxon>
        <taxon>Bacillota</taxon>
        <taxon>Clostridia</taxon>
        <taxon>Lachnospirales</taxon>
        <taxon>Lachnospiraceae</taxon>
        <taxon>Blautia</taxon>
    </lineage>
</organism>
<proteinExistence type="predicted"/>
<feature type="transmembrane region" description="Helical" evidence="3">
    <location>
        <begin position="118"/>
        <end position="138"/>
    </location>
</feature>
<dbReference type="GO" id="GO:0016020">
    <property type="term" value="C:membrane"/>
    <property type="evidence" value="ECO:0007669"/>
    <property type="project" value="InterPro"/>
</dbReference>
<feature type="transmembrane region" description="Helical" evidence="3">
    <location>
        <begin position="51"/>
        <end position="68"/>
    </location>
</feature>
<dbReference type="RefSeq" id="WP_015542154.1">
    <property type="nucleotide sequence ID" value="NZ_CABJFK010000013.1"/>
</dbReference>
<dbReference type="EMBL" id="QSKF01000013">
    <property type="protein sequence ID" value="RHE37707.1"/>
    <property type="molecule type" value="Genomic_DNA"/>
</dbReference>
<gene>
    <name evidence="4" type="ORF">DW740_14580</name>
</gene>
<dbReference type="Gene3D" id="1.10.1760.20">
    <property type="match status" value="1"/>
</dbReference>
<dbReference type="Proteomes" id="UP000283745">
    <property type="component" value="Unassembled WGS sequence"/>
</dbReference>
<keyword evidence="3" id="KW-0472">Membrane</keyword>
<dbReference type="AlphaFoldDB" id="A0A414J1T0"/>
<feature type="transmembrane region" description="Helical" evidence="3">
    <location>
        <begin position="88"/>
        <end position="106"/>
    </location>
</feature>
<feature type="transmembrane region" description="Helical" evidence="3">
    <location>
        <begin position="20"/>
        <end position="39"/>
    </location>
</feature>
<protein>
    <submittedName>
        <fullName evidence="4">ECF transporter S component</fullName>
    </submittedName>
</protein>
<sequence>MANTNVQAAAAEREVTSSVQFLTVTAIFVALTYIFTAFINVRLPIAANGGLIHLGNVPLFIGAIIFGKKTGAIAGGVGMGLFDLLSGWTLWAPFTFVIVALMGFTVGKLTEDEKHQNFKWYVIALISACVIKVAGYYIAEVVIYGNPLAPVASIPGNLVQIGVAAVITLVVIAPLNVAAKRVGLRKFK</sequence>
<evidence type="ECO:0000256" key="2">
    <source>
        <dbReference type="ARBA" id="ARBA00022989"/>
    </source>
</evidence>
<evidence type="ECO:0000313" key="5">
    <source>
        <dbReference type="Proteomes" id="UP000283745"/>
    </source>
</evidence>
<reference evidence="4 5" key="1">
    <citation type="submission" date="2018-08" db="EMBL/GenBank/DDBJ databases">
        <title>A genome reference for cultivated species of the human gut microbiota.</title>
        <authorList>
            <person name="Zou Y."/>
            <person name="Xue W."/>
            <person name="Luo G."/>
        </authorList>
    </citation>
    <scope>NUCLEOTIDE SEQUENCE [LARGE SCALE GENOMIC DNA]</scope>
    <source>
        <strain evidence="4 5">AM28-23</strain>
    </source>
</reference>